<evidence type="ECO:0000256" key="2">
    <source>
        <dbReference type="ARBA" id="ARBA00022723"/>
    </source>
</evidence>
<evidence type="ECO:0000313" key="7">
    <source>
        <dbReference type="EMBL" id="GAA0572546.1"/>
    </source>
</evidence>
<dbReference type="InterPro" id="IPR009056">
    <property type="entry name" value="Cyt_c-like_dom"/>
</dbReference>
<keyword evidence="2 4" id="KW-0479">Metal-binding</keyword>
<keyword evidence="5" id="KW-0732">Signal</keyword>
<comment type="caution">
    <text evidence="7">The sequence shown here is derived from an EMBL/GenBank/DDBJ whole genome shotgun (WGS) entry which is preliminary data.</text>
</comment>
<dbReference type="RefSeq" id="WP_343893958.1">
    <property type="nucleotide sequence ID" value="NZ_BAAAFZ010000008.1"/>
</dbReference>
<evidence type="ECO:0000256" key="5">
    <source>
        <dbReference type="SAM" id="SignalP"/>
    </source>
</evidence>
<feature type="chain" id="PRO_5046021158" description="Cytochrome c domain-containing protein" evidence="5">
    <location>
        <begin position="44"/>
        <end position="201"/>
    </location>
</feature>
<organism evidence="7 8">
    <name type="scientific">Craurococcus roseus</name>
    <dbReference type="NCBI Taxonomy" id="77585"/>
    <lineage>
        <taxon>Bacteria</taxon>
        <taxon>Pseudomonadati</taxon>
        <taxon>Pseudomonadota</taxon>
        <taxon>Alphaproteobacteria</taxon>
        <taxon>Acetobacterales</taxon>
        <taxon>Acetobacteraceae</taxon>
        <taxon>Craurococcus</taxon>
    </lineage>
</organism>
<reference evidence="8" key="1">
    <citation type="journal article" date="2019" name="Int. J. Syst. Evol. Microbiol.">
        <title>The Global Catalogue of Microorganisms (GCM) 10K type strain sequencing project: providing services to taxonomists for standard genome sequencing and annotation.</title>
        <authorList>
            <consortium name="The Broad Institute Genomics Platform"/>
            <consortium name="The Broad Institute Genome Sequencing Center for Infectious Disease"/>
            <person name="Wu L."/>
            <person name="Ma J."/>
        </authorList>
    </citation>
    <scope>NUCLEOTIDE SEQUENCE [LARGE SCALE GENOMIC DNA]</scope>
    <source>
        <strain evidence="8">JCM 9933</strain>
    </source>
</reference>
<gene>
    <name evidence="7" type="ORF">GCM10009416_09000</name>
</gene>
<evidence type="ECO:0000256" key="1">
    <source>
        <dbReference type="ARBA" id="ARBA00022617"/>
    </source>
</evidence>
<evidence type="ECO:0000256" key="4">
    <source>
        <dbReference type="PROSITE-ProRule" id="PRU00433"/>
    </source>
</evidence>
<keyword evidence="8" id="KW-1185">Reference proteome</keyword>
<dbReference type="PROSITE" id="PS51257">
    <property type="entry name" value="PROKAR_LIPOPROTEIN"/>
    <property type="match status" value="1"/>
</dbReference>
<dbReference type="EMBL" id="BAAAFZ010000008">
    <property type="protein sequence ID" value="GAA0572546.1"/>
    <property type="molecule type" value="Genomic_DNA"/>
</dbReference>
<keyword evidence="1 4" id="KW-0349">Heme</keyword>
<proteinExistence type="predicted"/>
<dbReference type="Gene3D" id="1.10.760.10">
    <property type="entry name" value="Cytochrome c-like domain"/>
    <property type="match status" value="1"/>
</dbReference>
<feature type="domain" description="Cytochrome c" evidence="6">
    <location>
        <begin position="53"/>
        <end position="160"/>
    </location>
</feature>
<dbReference type="PROSITE" id="PS51007">
    <property type="entry name" value="CYTC"/>
    <property type="match status" value="1"/>
</dbReference>
<dbReference type="SUPFAM" id="SSF46626">
    <property type="entry name" value="Cytochrome c"/>
    <property type="match status" value="1"/>
</dbReference>
<keyword evidence="3 4" id="KW-0408">Iron</keyword>
<accession>A0ABP3PVV1</accession>
<dbReference type="Proteomes" id="UP001501588">
    <property type="component" value="Unassembled WGS sequence"/>
</dbReference>
<dbReference type="Pfam" id="PF13442">
    <property type="entry name" value="Cytochrome_CBB3"/>
    <property type="match status" value="1"/>
</dbReference>
<evidence type="ECO:0000313" key="8">
    <source>
        <dbReference type="Proteomes" id="UP001501588"/>
    </source>
</evidence>
<name>A0ABP3PVV1_9PROT</name>
<feature type="signal peptide" evidence="5">
    <location>
        <begin position="1"/>
        <end position="43"/>
    </location>
</feature>
<sequence>MERDRAARHRKRTAYAAAPLAACVAAVACAVGGAFLLAPPAFAQEGGPRAGPAAGAAGKKIYQEANCVGCHRWHGGGGGGYGGAALSLRSTALTREQIVEVVRCGRPNTGMPYFERDAYAADGCYGLTKQDLGDAVPGAGVRFLRPREIETVADYVVAEIKGKGDPDHADCTAYFGEGSRVCQQYQRPGSGEAGGRPPGER</sequence>
<evidence type="ECO:0000259" key="6">
    <source>
        <dbReference type="PROSITE" id="PS51007"/>
    </source>
</evidence>
<dbReference type="InterPro" id="IPR036909">
    <property type="entry name" value="Cyt_c-like_dom_sf"/>
</dbReference>
<protein>
    <recommendedName>
        <fullName evidence="6">Cytochrome c domain-containing protein</fullName>
    </recommendedName>
</protein>
<evidence type="ECO:0000256" key="3">
    <source>
        <dbReference type="ARBA" id="ARBA00023004"/>
    </source>
</evidence>